<evidence type="ECO:0000313" key="2">
    <source>
        <dbReference type="EMBL" id="GAA0490836.1"/>
    </source>
</evidence>
<dbReference type="EMBL" id="BAAAHB010000118">
    <property type="protein sequence ID" value="GAA0490836.1"/>
    <property type="molecule type" value="Genomic_DNA"/>
</dbReference>
<dbReference type="Pfam" id="PF00583">
    <property type="entry name" value="Acetyltransf_1"/>
    <property type="match status" value="1"/>
</dbReference>
<comment type="caution">
    <text evidence="2">The sequence shown here is derived from an EMBL/GenBank/DDBJ whole genome shotgun (WGS) entry which is preliminary data.</text>
</comment>
<organism evidence="2 3">
    <name type="scientific">Streptomyces stramineus</name>
    <dbReference type="NCBI Taxonomy" id="173861"/>
    <lineage>
        <taxon>Bacteria</taxon>
        <taxon>Bacillati</taxon>
        <taxon>Actinomycetota</taxon>
        <taxon>Actinomycetes</taxon>
        <taxon>Kitasatosporales</taxon>
        <taxon>Streptomycetaceae</taxon>
        <taxon>Streptomyces</taxon>
    </lineage>
</organism>
<dbReference type="InterPro" id="IPR000182">
    <property type="entry name" value="GNAT_dom"/>
</dbReference>
<feature type="domain" description="N-acetyltransferase" evidence="1">
    <location>
        <begin position="137"/>
        <end position="290"/>
    </location>
</feature>
<dbReference type="RefSeq" id="WP_344096742.1">
    <property type="nucleotide sequence ID" value="NZ_BAAAHB010000118.1"/>
</dbReference>
<keyword evidence="3" id="KW-1185">Reference proteome</keyword>
<reference evidence="2 3" key="1">
    <citation type="journal article" date="2019" name="Int. J. Syst. Evol. Microbiol.">
        <title>The Global Catalogue of Microorganisms (GCM) 10K type strain sequencing project: providing services to taxonomists for standard genome sequencing and annotation.</title>
        <authorList>
            <consortium name="The Broad Institute Genomics Platform"/>
            <consortium name="The Broad Institute Genome Sequencing Center for Infectious Disease"/>
            <person name="Wu L."/>
            <person name="Ma J."/>
        </authorList>
    </citation>
    <scope>NUCLEOTIDE SEQUENCE [LARGE SCALE GENOMIC DNA]</scope>
    <source>
        <strain evidence="2 3">JCM 10649</strain>
    </source>
</reference>
<gene>
    <name evidence="2" type="ORF">GCM10009544_59620</name>
</gene>
<accession>A0ABN1B5R6</accession>
<proteinExistence type="predicted"/>
<dbReference type="SUPFAM" id="SSF55729">
    <property type="entry name" value="Acyl-CoA N-acyltransferases (Nat)"/>
    <property type="match status" value="2"/>
</dbReference>
<dbReference type="CDD" id="cd04301">
    <property type="entry name" value="NAT_SF"/>
    <property type="match status" value="1"/>
</dbReference>
<dbReference type="PROSITE" id="PS51186">
    <property type="entry name" value="GNAT"/>
    <property type="match status" value="1"/>
</dbReference>
<sequence length="295" mass="31428">MLPLTLRPYRATDRAAVLALIDADRLPGQPLVTPEMLAHALAGRSAVDAEWWAALDPPAVEVATTPDGHVVGVISWALRPGDDTGLILWLHCREDEAVARALIDRALSALAPRAVEAFQFSTALTLGLEALPVARRRATRTALERAGFTGERLWRALRAELPRPGLPVLDGVETGPDPQREAAWRLLVRRDGRAVAEAVVGHPVQGVGVLWWIEVGPGERGRGLGRALLGSALDLLTGLGAAEVVLYVDDDEPPGGDRDRTAANALYDSAGFTEVDDLWSYTRPGRLPGPAGAAG</sequence>
<evidence type="ECO:0000259" key="1">
    <source>
        <dbReference type="PROSITE" id="PS51186"/>
    </source>
</evidence>
<dbReference type="Gene3D" id="3.40.630.30">
    <property type="match status" value="1"/>
</dbReference>
<dbReference type="InterPro" id="IPR016181">
    <property type="entry name" value="Acyl_CoA_acyltransferase"/>
</dbReference>
<name>A0ABN1B5R6_9ACTN</name>
<protein>
    <recommendedName>
        <fullName evidence="1">N-acetyltransferase domain-containing protein</fullName>
    </recommendedName>
</protein>
<evidence type="ECO:0000313" key="3">
    <source>
        <dbReference type="Proteomes" id="UP001499895"/>
    </source>
</evidence>
<dbReference type="Proteomes" id="UP001499895">
    <property type="component" value="Unassembled WGS sequence"/>
</dbReference>